<comment type="caution">
    <text evidence="9">The sequence shown here is derived from an EMBL/GenBank/DDBJ whole genome shotgun (WGS) entry which is preliminary data.</text>
</comment>
<keyword evidence="2 6" id="KW-0812">Transmembrane</keyword>
<feature type="region of interest" description="Disordered" evidence="5">
    <location>
        <begin position="271"/>
        <end position="391"/>
    </location>
</feature>
<dbReference type="SUPFAM" id="SSF81321">
    <property type="entry name" value="Family A G protein-coupled receptor-like"/>
    <property type="match status" value="1"/>
</dbReference>
<evidence type="ECO:0000313" key="9">
    <source>
        <dbReference type="EMBL" id="KAK0641322.1"/>
    </source>
</evidence>
<gene>
    <name evidence="9" type="ORF">B0T16DRAFT_461397</name>
</gene>
<feature type="transmembrane region" description="Helical" evidence="6">
    <location>
        <begin position="37"/>
        <end position="63"/>
    </location>
</feature>
<dbReference type="Proteomes" id="UP001174936">
    <property type="component" value="Unassembled WGS sequence"/>
</dbReference>
<protein>
    <submittedName>
        <fullName evidence="9">G protein-coupled glucose receptor regulating Gpa2-domain-containing protein</fullName>
    </submittedName>
</protein>
<dbReference type="PANTHER" id="PTHR23112">
    <property type="entry name" value="G PROTEIN-COUPLED RECEPTOR 157-RELATED"/>
    <property type="match status" value="1"/>
</dbReference>
<evidence type="ECO:0000313" key="10">
    <source>
        <dbReference type="Proteomes" id="UP001174936"/>
    </source>
</evidence>
<organism evidence="9 10">
    <name type="scientific">Cercophora newfieldiana</name>
    <dbReference type="NCBI Taxonomy" id="92897"/>
    <lineage>
        <taxon>Eukaryota</taxon>
        <taxon>Fungi</taxon>
        <taxon>Dikarya</taxon>
        <taxon>Ascomycota</taxon>
        <taxon>Pezizomycotina</taxon>
        <taxon>Sordariomycetes</taxon>
        <taxon>Sordariomycetidae</taxon>
        <taxon>Sordariales</taxon>
        <taxon>Lasiosphaeriaceae</taxon>
        <taxon>Cercophora</taxon>
    </lineage>
</organism>
<feature type="transmembrane region" description="Helical" evidence="6">
    <location>
        <begin position="505"/>
        <end position="528"/>
    </location>
</feature>
<dbReference type="Pfam" id="PF11710">
    <property type="entry name" value="Git3"/>
    <property type="match status" value="1"/>
</dbReference>
<sequence length="642" mass="71755">MVLLGSILARAALPGGFADPILSRYLIDVDEKRQNYVIHILIILSLAFASVSVVSTLFTLYWFVRMRRSFRHELIMLLIQSDFVKSAAFVVFPIVSLVRGPIPSDSVFCQISGFSLALGIESSDVAVLLIALHSVMYIFRPRSGLYPYRRTAYLIYYLFPVAVASLAFIDGTGYENVGHYCYLRADRGWRRMALSWIPRYVIGISIVVIYAFIYIYIRRRMYDYERRSSSSPPPRKSQLPRISYHGLIPSLPNSRRGSGIDSVVDKCHRRSDSTVSSISADHSAAAAAPSGRTRGRTLPSRPAVDWNWSGFRQPRSSVDNPFPEDTQDPLAPNPPSTIPTPTPAYFPDTNHAPGNPYTRGGDQGDASSITSSRTVWRRPISPTRSVRPGTADRIPAHRANVSLPNILTMLRRGPSPDPRNLSPQCSCRHGDHGLHCPHPNAGAAATATPILISADQSGVARNRDKIRRQLRSLFAYPLVYMIVWVFPFVSHVMGYDDAVRPGDPFWLLILGIISLCAQGTVDCALFAARETPWRHARRGFWEAVSMKVWGGWKENIWGDFGAAGRTREEMMVDGRLARERRDGEILAEQNLRDSLAYVRKEAREWWDVDLPGFGVSDWDVEEAEEGADTKGKGIEGQEEGVC</sequence>
<proteinExistence type="predicted"/>
<dbReference type="EMBL" id="JAULSV010000006">
    <property type="protein sequence ID" value="KAK0641322.1"/>
    <property type="molecule type" value="Genomic_DNA"/>
</dbReference>
<dbReference type="GO" id="GO:0004930">
    <property type="term" value="F:G protein-coupled receptor activity"/>
    <property type="evidence" value="ECO:0007669"/>
    <property type="project" value="TreeGrafter"/>
</dbReference>
<evidence type="ECO:0000256" key="1">
    <source>
        <dbReference type="ARBA" id="ARBA00004141"/>
    </source>
</evidence>
<evidence type="ECO:0000256" key="6">
    <source>
        <dbReference type="SAM" id="Phobius"/>
    </source>
</evidence>
<feature type="transmembrane region" description="Helical" evidence="6">
    <location>
        <begin position="197"/>
        <end position="217"/>
    </location>
</feature>
<keyword evidence="4 6" id="KW-0472">Membrane</keyword>
<accession>A0AA39XXR2</accession>
<feature type="compositionally biased region" description="Polar residues" evidence="5">
    <location>
        <begin position="365"/>
        <end position="374"/>
    </location>
</feature>
<dbReference type="GO" id="GO:0007189">
    <property type="term" value="P:adenylate cyclase-activating G protein-coupled receptor signaling pathway"/>
    <property type="evidence" value="ECO:0007669"/>
    <property type="project" value="TreeGrafter"/>
</dbReference>
<comment type="subcellular location">
    <subcellularLocation>
        <location evidence="1">Membrane</location>
        <topology evidence="1">Multi-pass membrane protein</topology>
    </subcellularLocation>
</comment>
<evidence type="ECO:0000256" key="2">
    <source>
        <dbReference type="ARBA" id="ARBA00022692"/>
    </source>
</evidence>
<evidence type="ECO:0000259" key="8">
    <source>
        <dbReference type="Pfam" id="PF11970"/>
    </source>
</evidence>
<dbReference type="PANTHER" id="PTHR23112:SF37">
    <property type="entry name" value="G PROTEIN-COUPLED RECEPTOR GPR1"/>
    <property type="match status" value="1"/>
</dbReference>
<feature type="transmembrane region" description="Helical" evidence="6">
    <location>
        <begin position="114"/>
        <end position="139"/>
    </location>
</feature>
<dbReference type="Pfam" id="PF11970">
    <property type="entry name" value="GPR_Gpa2_C"/>
    <property type="match status" value="1"/>
</dbReference>
<feature type="domain" description="G protein-coupled receptor GPR1/2/3 C-terminal" evidence="8">
    <location>
        <begin position="461"/>
        <end position="535"/>
    </location>
</feature>
<reference evidence="9" key="1">
    <citation type="submission" date="2023-06" db="EMBL/GenBank/DDBJ databases">
        <title>Genome-scale phylogeny and comparative genomics of the fungal order Sordariales.</title>
        <authorList>
            <consortium name="Lawrence Berkeley National Laboratory"/>
            <person name="Hensen N."/>
            <person name="Bonometti L."/>
            <person name="Westerberg I."/>
            <person name="Brannstrom I.O."/>
            <person name="Guillou S."/>
            <person name="Cros-Aarteil S."/>
            <person name="Calhoun S."/>
            <person name="Haridas S."/>
            <person name="Kuo A."/>
            <person name="Mondo S."/>
            <person name="Pangilinan J."/>
            <person name="Riley R."/>
            <person name="Labutti K."/>
            <person name="Andreopoulos B."/>
            <person name="Lipzen A."/>
            <person name="Chen C."/>
            <person name="Yanf M."/>
            <person name="Daum C."/>
            <person name="Ng V."/>
            <person name="Clum A."/>
            <person name="Steindorff A."/>
            <person name="Ohm R."/>
            <person name="Martin F."/>
            <person name="Silar P."/>
            <person name="Natvig D."/>
            <person name="Lalanne C."/>
            <person name="Gautier V."/>
            <person name="Ament-Velasquez S.L."/>
            <person name="Kruys A."/>
            <person name="Hutchinson M.I."/>
            <person name="Powell A.J."/>
            <person name="Barry K."/>
            <person name="Miller A.N."/>
            <person name="Grigoriev I.V."/>
            <person name="Debuchy R."/>
            <person name="Gladieux P."/>
            <person name="Thoren M.H."/>
            <person name="Johannesson H."/>
        </authorList>
    </citation>
    <scope>NUCLEOTIDE SEQUENCE</scope>
    <source>
        <strain evidence="9">SMH2532-1</strain>
    </source>
</reference>
<keyword evidence="10" id="KW-1185">Reference proteome</keyword>
<evidence type="ECO:0000256" key="5">
    <source>
        <dbReference type="SAM" id="MobiDB-lite"/>
    </source>
</evidence>
<dbReference type="InterPro" id="IPR022596">
    <property type="entry name" value="GPR1/2/3_C"/>
</dbReference>
<dbReference type="GO" id="GO:0005886">
    <property type="term" value="C:plasma membrane"/>
    <property type="evidence" value="ECO:0007669"/>
    <property type="project" value="TreeGrafter"/>
</dbReference>
<feature type="compositionally biased region" description="Low complexity" evidence="5">
    <location>
        <begin position="276"/>
        <end position="290"/>
    </location>
</feature>
<evidence type="ECO:0000259" key="7">
    <source>
        <dbReference type="Pfam" id="PF11710"/>
    </source>
</evidence>
<evidence type="ECO:0000256" key="4">
    <source>
        <dbReference type="ARBA" id="ARBA00023136"/>
    </source>
</evidence>
<feature type="transmembrane region" description="Helical" evidence="6">
    <location>
        <begin position="83"/>
        <end position="102"/>
    </location>
</feature>
<feature type="compositionally biased region" description="Pro residues" evidence="5">
    <location>
        <begin position="331"/>
        <end position="344"/>
    </location>
</feature>
<dbReference type="InterPro" id="IPR023041">
    <property type="entry name" value="Glucose_rcpt_Git3-like_N"/>
</dbReference>
<evidence type="ECO:0000256" key="3">
    <source>
        <dbReference type="ARBA" id="ARBA00022989"/>
    </source>
</evidence>
<dbReference type="AlphaFoldDB" id="A0AA39XXR2"/>
<keyword evidence="9" id="KW-0675">Receptor</keyword>
<name>A0AA39XXR2_9PEZI</name>
<feature type="transmembrane region" description="Helical" evidence="6">
    <location>
        <begin position="473"/>
        <end position="493"/>
    </location>
</feature>
<feature type="domain" description="Glucose receptor Git3-like N-terminal" evidence="7">
    <location>
        <begin position="42"/>
        <end position="222"/>
    </location>
</feature>
<keyword evidence="3 6" id="KW-1133">Transmembrane helix</keyword>
<dbReference type="Gene3D" id="1.20.1070.10">
    <property type="entry name" value="Rhodopsin 7-helix transmembrane proteins"/>
    <property type="match status" value="1"/>
</dbReference>
<feature type="transmembrane region" description="Helical" evidence="6">
    <location>
        <begin position="151"/>
        <end position="169"/>
    </location>
</feature>
<feature type="region of interest" description="Disordered" evidence="5">
    <location>
        <begin position="622"/>
        <end position="642"/>
    </location>
</feature>